<sequence length="634" mass="72505">MCGIVGFAGGLFDLPKKKEVLNHQMDIIKHRGPSGAGEFIDDQVALGFRRLSIIDLTKGDQPIYNEDHSKLIFFNGEIYNYREIRTELVSLGHEFTTDSDTETILHSYEEWGKDVLTKIRGMFVFVIYDLKEQSIFGARDFFGIKPLYYTTLDDGTFMFSSELKTFMAHPDFKPTLNQKALKSFMMNQYNDLTETFFKGVYRFPAGHYFTYKDGQLDIEKYWDMQFAPSQLSFEEEVQKIDASIDESIKMHNVADVPVGAFLSEGVDSSYVTSILKPQEVFSVGFDDQTYNEVTAARALAEELGLNFNETRVNADDAFAEFDKIQYYLDEPDGNPSCVPLWFLSRFAREKVTVALSGEGADELFAGYVNYGMHSHNSTIKAFTSTLKKLPKGARAHLAKTVKKMPAFPGRVHLYTNLANPKEFYAGQSVIYDIENPSIFGADEANSYLKPAYQNAETIQGNYQADFENVKEADPVSQMQYIDLHHFMLNDILQKADKISMAHSLELRVPFLDPEVAKTAGQVPTDYLLNSKDTKYAYRQAAAKHLPAAWANRPKLGFPVPIKQWLETDKYYEQVKTLFSEAFVAEFFDQPKLLALLDANKEQRINGRRKIWTIFTFLTWYKVYFMNIEDYLVLG</sequence>
<evidence type="ECO:0000256" key="6">
    <source>
        <dbReference type="ARBA" id="ARBA00022888"/>
    </source>
</evidence>
<dbReference type="STRING" id="1423747.FC69_GL000550"/>
<gene>
    <name evidence="13" type="ORF">FC69_GL000550</name>
</gene>
<dbReference type="InterPro" id="IPR001962">
    <property type="entry name" value="Asn_synthase"/>
</dbReference>
<dbReference type="InterPro" id="IPR017932">
    <property type="entry name" value="GATase_2_dom"/>
</dbReference>
<dbReference type="Pfam" id="PF00733">
    <property type="entry name" value="Asn_synthase"/>
    <property type="match status" value="1"/>
</dbReference>
<dbReference type="GO" id="GO:0005829">
    <property type="term" value="C:cytosol"/>
    <property type="evidence" value="ECO:0007669"/>
    <property type="project" value="TreeGrafter"/>
</dbReference>
<evidence type="ECO:0000256" key="3">
    <source>
        <dbReference type="ARBA" id="ARBA00012737"/>
    </source>
</evidence>
<keyword evidence="4 10" id="KW-0547">Nucleotide-binding</keyword>
<dbReference type="InterPro" id="IPR051786">
    <property type="entry name" value="ASN_synthetase/amidase"/>
</dbReference>
<dbReference type="PATRIC" id="fig|1423747.3.peg.562"/>
<comment type="catalytic activity">
    <reaction evidence="8">
        <text>L-aspartate + L-glutamine + ATP + H2O = L-asparagine + L-glutamate + AMP + diphosphate + H(+)</text>
        <dbReference type="Rhea" id="RHEA:12228"/>
        <dbReference type="ChEBI" id="CHEBI:15377"/>
        <dbReference type="ChEBI" id="CHEBI:15378"/>
        <dbReference type="ChEBI" id="CHEBI:29985"/>
        <dbReference type="ChEBI" id="CHEBI:29991"/>
        <dbReference type="ChEBI" id="CHEBI:30616"/>
        <dbReference type="ChEBI" id="CHEBI:33019"/>
        <dbReference type="ChEBI" id="CHEBI:58048"/>
        <dbReference type="ChEBI" id="CHEBI:58359"/>
        <dbReference type="ChEBI" id="CHEBI:456215"/>
        <dbReference type="EC" id="6.3.5.4"/>
    </reaction>
</comment>
<reference evidence="13 14" key="1">
    <citation type="journal article" date="2015" name="Genome Announc.">
        <title>Expanding the biotechnology potential of lactobacilli through comparative genomics of 213 strains and associated genera.</title>
        <authorList>
            <person name="Sun Z."/>
            <person name="Harris H.M."/>
            <person name="McCann A."/>
            <person name="Guo C."/>
            <person name="Argimon S."/>
            <person name="Zhang W."/>
            <person name="Yang X."/>
            <person name="Jeffery I.B."/>
            <person name="Cooney J.C."/>
            <person name="Kagawa T.F."/>
            <person name="Liu W."/>
            <person name="Song Y."/>
            <person name="Salvetti E."/>
            <person name="Wrobel A."/>
            <person name="Rasinkangas P."/>
            <person name="Parkhill J."/>
            <person name="Rea M.C."/>
            <person name="O'Sullivan O."/>
            <person name="Ritari J."/>
            <person name="Douillard F.P."/>
            <person name="Paul Ross R."/>
            <person name="Yang R."/>
            <person name="Briner A.E."/>
            <person name="Felis G.E."/>
            <person name="de Vos W.M."/>
            <person name="Barrangou R."/>
            <person name="Klaenhammer T.R."/>
            <person name="Caufield P.W."/>
            <person name="Cui Y."/>
            <person name="Zhang H."/>
            <person name="O'Toole P.W."/>
        </authorList>
    </citation>
    <scope>NUCLEOTIDE SEQUENCE [LARGE SCALE GENOMIC DNA]</scope>
    <source>
        <strain evidence="13 14">DSM 14340</strain>
    </source>
</reference>
<accession>A0A0R1RX39</accession>
<evidence type="ECO:0000256" key="10">
    <source>
        <dbReference type="PIRSR" id="PIRSR001589-2"/>
    </source>
</evidence>
<evidence type="ECO:0000313" key="13">
    <source>
        <dbReference type="EMBL" id="KRL61581.1"/>
    </source>
</evidence>
<dbReference type="InterPro" id="IPR006426">
    <property type="entry name" value="Asn_synth_AEB"/>
</dbReference>
<dbReference type="CDD" id="cd00712">
    <property type="entry name" value="AsnB"/>
    <property type="match status" value="1"/>
</dbReference>
<evidence type="ECO:0000256" key="11">
    <source>
        <dbReference type="PIRSR" id="PIRSR001589-3"/>
    </source>
</evidence>
<dbReference type="PROSITE" id="PS51278">
    <property type="entry name" value="GATASE_TYPE_2"/>
    <property type="match status" value="1"/>
</dbReference>
<dbReference type="InterPro" id="IPR029055">
    <property type="entry name" value="Ntn_hydrolases_N"/>
</dbReference>
<dbReference type="RefSeq" id="WP_025083073.1">
    <property type="nucleotide sequence ID" value="NZ_AZEX01000015.1"/>
</dbReference>
<dbReference type="PANTHER" id="PTHR43284">
    <property type="entry name" value="ASPARAGINE SYNTHETASE (GLUTAMINE-HYDROLYZING)"/>
    <property type="match status" value="1"/>
</dbReference>
<name>A0A0R1RX39_9LACO</name>
<feature type="domain" description="Glutamine amidotransferase type-2" evidence="12">
    <location>
        <begin position="2"/>
        <end position="214"/>
    </location>
</feature>
<keyword evidence="7 9" id="KW-0315">Glutamine amidotransferase</keyword>
<evidence type="ECO:0000259" key="12">
    <source>
        <dbReference type="PROSITE" id="PS51278"/>
    </source>
</evidence>
<dbReference type="OrthoDB" id="9763290at2"/>
<evidence type="ECO:0000313" key="14">
    <source>
        <dbReference type="Proteomes" id="UP000051264"/>
    </source>
</evidence>
<dbReference type="Gene3D" id="3.40.50.620">
    <property type="entry name" value="HUPs"/>
    <property type="match status" value="1"/>
</dbReference>
<evidence type="ECO:0000256" key="1">
    <source>
        <dbReference type="ARBA" id="ARBA00005187"/>
    </source>
</evidence>
<evidence type="ECO:0000256" key="4">
    <source>
        <dbReference type="ARBA" id="ARBA00022741"/>
    </source>
</evidence>
<evidence type="ECO:0000256" key="8">
    <source>
        <dbReference type="ARBA" id="ARBA00048741"/>
    </source>
</evidence>
<keyword evidence="9" id="KW-0028">Amino-acid biosynthesis</keyword>
<comment type="pathway">
    <text evidence="1">Amino-acid biosynthesis; L-asparagine biosynthesis; L-asparagine from L-aspartate (L-Gln route): step 1/1.</text>
</comment>
<dbReference type="InterPro" id="IPR033738">
    <property type="entry name" value="AsnB_N"/>
</dbReference>
<feature type="binding site" evidence="10">
    <location>
        <position position="283"/>
    </location>
    <ligand>
        <name>ATP</name>
        <dbReference type="ChEBI" id="CHEBI:30616"/>
    </ligand>
</feature>
<dbReference type="GO" id="GO:0006529">
    <property type="term" value="P:asparagine biosynthetic process"/>
    <property type="evidence" value="ECO:0007669"/>
    <property type="project" value="UniProtKB-KW"/>
</dbReference>
<keyword evidence="5 10" id="KW-0067">ATP-binding</keyword>
<dbReference type="CDD" id="cd01991">
    <property type="entry name" value="Asn_synthase_B_C"/>
    <property type="match status" value="1"/>
</dbReference>
<feature type="binding site" evidence="10">
    <location>
        <begin position="356"/>
        <end position="357"/>
    </location>
    <ligand>
        <name>ATP</name>
        <dbReference type="ChEBI" id="CHEBI:30616"/>
    </ligand>
</feature>
<dbReference type="Proteomes" id="UP000051264">
    <property type="component" value="Unassembled WGS sequence"/>
</dbReference>
<dbReference type="NCBIfam" id="TIGR01536">
    <property type="entry name" value="asn_synth_AEB"/>
    <property type="match status" value="1"/>
</dbReference>
<dbReference type="SUPFAM" id="SSF56235">
    <property type="entry name" value="N-terminal nucleophile aminohydrolases (Ntn hydrolases)"/>
    <property type="match status" value="1"/>
</dbReference>
<comment type="caution">
    <text evidence="13">The sequence shown here is derived from an EMBL/GenBank/DDBJ whole genome shotgun (WGS) entry which is preliminary data.</text>
</comment>
<comment type="similarity">
    <text evidence="2">Belongs to the asparagine synthetase family.</text>
</comment>
<dbReference type="eggNOG" id="COG0367">
    <property type="taxonomic scope" value="Bacteria"/>
</dbReference>
<feature type="active site" description="For GATase activity" evidence="9">
    <location>
        <position position="2"/>
    </location>
</feature>
<keyword evidence="6 9" id="KW-0061">Asparagine biosynthesis</keyword>
<evidence type="ECO:0000256" key="9">
    <source>
        <dbReference type="PIRSR" id="PIRSR001589-1"/>
    </source>
</evidence>
<dbReference type="PANTHER" id="PTHR43284:SF1">
    <property type="entry name" value="ASPARAGINE SYNTHETASE"/>
    <property type="match status" value="1"/>
</dbReference>
<evidence type="ECO:0000256" key="7">
    <source>
        <dbReference type="ARBA" id="ARBA00022962"/>
    </source>
</evidence>
<protein>
    <recommendedName>
        <fullName evidence="3">asparagine synthase (glutamine-hydrolyzing)</fullName>
        <ecNumber evidence="3">6.3.5.4</ecNumber>
    </recommendedName>
</protein>
<dbReference type="Pfam" id="PF13537">
    <property type="entry name" value="GATase_7"/>
    <property type="match status" value="1"/>
</dbReference>
<feature type="site" description="Important for beta-aspartyl-AMP intermediate formation" evidence="11">
    <location>
        <position position="358"/>
    </location>
</feature>
<dbReference type="GO" id="GO:0004066">
    <property type="term" value="F:asparagine synthase (glutamine-hydrolyzing) activity"/>
    <property type="evidence" value="ECO:0007669"/>
    <property type="project" value="UniProtKB-EC"/>
</dbReference>
<proteinExistence type="inferred from homology"/>
<dbReference type="Gene3D" id="3.60.20.10">
    <property type="entry name" value="Glutamine Phosphoribosylpyrophosphate, subunit 1, domain 1"/>
    <property type="match status" value="1"/>
</dbReference>
<feature type="binding site" evidence="10">
    <location>
        <position position="100"/>
    </location>
    <ligand>
        <name>L-glutamine</name>
        <dbReference type="ChEBI" id="CHEBI:58359"/>
    </ligand>
</feature>
<dbReference type="InterPro" id="IPR014729">
    <property type="entry name" value="Rossmann-like_a/b/a_fold"/>
</dbReference>
<dbReference type="EC" id="6.3.5.4" evidence="3"/>
<evidence type="ECO:0000256" key="2">
    <source>
        <dbReference type="ARBA" id="ARBA00005752"/>
    </source>
</evidence>
<dbReference type="PIRSF" id="PIRSF001589">
    <property type="entry name" value="Asn_synthetase_glu-h"/>
    <property type="match status" value="1"/>
</dbReference>
<dbReference type="GO" id="GO:0005524">
    <property type="term" value="F:ATP binding"/>
    <property type="evidence" value="ECO:0007669"/>
    <property type="project" value="UniProtKB-KW"/>
</dbReference>
<dbReference type="AlphaFoldDB" id="A0A0R1RX39"/>
<organism evidence="13 14">
    <name type="scientific">Latilactobacillus fuchuensis DSM 14340 = JCM 11249</name>
    <dbReference type="NCBI Taxonomy" id="1423747"/>
    <lineage>
        <taxon>Bacteria</taxon>
        <taxon>Bacillati</taxon>
        <taxon>Bacillota</taxon>
        <taxon>Bacilli</taxon>
        <taxon>Lactobacillales</taxon>
        <taxon>Lactobacillaceae</taxon>
        <taxon>Latilactobacillus</taxon>
    </lineage>
</organism>
<evidence type="ECO:0000256" key="5">
    <source>
        <dbReference type="ARBA" id="ARBA00022840"/>
    </source>
</evidence>
<dbReference type="EMBL" id="AZEX01000015">
    <property type="protein sequence ID" value="KRL61581.1"/>
    <property type="molecule type" value="Genomic_DNA"/>
</dbReference>
<dbReference type="SUPFAM" id="SSF52402">
    <property type="entry name" value="Adenine nucleotide alpha hydrolases-like"/>
    <property type="match status" value="1"/>
</dbReference>